<protein>
    <submittedName>
        <fullName evidence="1">Uncharacterized protein</fullName>
    </submittedName>
</protein>
<organism evidence="1 2">
    <name type="scientific">Pelagibacterium luteolum</name>
    <dbReference type="NCBI Taxonomy" id="440168"/>
    <lineage>
        <taxon>Bacteria</taxon>
        <taxon>Pseudomonadati</taxon>
        <taxon>Pseudomonadota</taxon>
        <taxon>Alphaproteobacteria</taxon>
        <taxon>Hyphomicrobiales</taxon>
        <taxon>Devosiaceae</taxon>
        <taxon>Pelagibacterium</taxon>
    </lineage>
</organism>
<dbReference type="OrthoDB" id="8360257at2"/>
<name>A0A1G7SWZ8_9HYPH</name>
<evidence type="ECO:0000313" key="2">
    <source>
        <dbReference type="Proteomes" id="UP000199495"/>
    </source>
</evidence>
<dbReference type="AlphaFoldDB" id="A0A1G7SWZ8"/>
<sequence length="148" mass="15632">MEILSSLANANPAHRIQRPNSIPRSIAIFGLGVEGTRLAENAVASGVAVTPLSLAAIARDTRPAELSKLNSVVIVGRPDEETGGTAARIYQWAGKIGVLVTAVVVSRDQTGLAIGANVHTMRTNADLITMTTDEDYLPTMLQWIGRTG</sequence>
<evidence type="ECO:0000313" key="1">
    <source>
        <dbReference type="EMBL" id="SDG27392.1"/>
    </source>
</evidence>
<dbReference type="RefSeq" id="WP_090591744.1">
    <property type="nucleotide sequence ID" value="NZ_FNCS01000001.1"/>
</dbReference>
<dbReference type="EMBL" id="FNCS01000001">
    <property type="protein sequence ID" value="SDG27392.1"/>
    <property type="molecule type" value="Genomic_DNA"/>
</dbReference>
<accession>A0A1G7SWZ8</accession>
<reference evidence="1 2" key="1">
    <citation type="submission" date="2016-10" db="EMBL/GenBank/DDBJ databases">
        <authorList>
            <person name="de Groot N.N."/>
        </authorList>
    </citation>
    <scope>NUCLEOTIDE SEQUENCE [LARGE SCALE GENOMIC DNA]</scope>
    <source>
        <strain evidence="1 2">CGMCC 1.10267</strain>
    </source>
</reference>
<dbReference type="Proteomes" id="UP000199495">
    <property type="component" value="Unassembled WGS sequence"/>
</dbReference>
<dbReference type="STRING" id="440168.SAMN04487974_101772"/>
<gene>
    <name evidence="1" type="ORF">SAMN04487974_101772</name>
</gene>
<proteinExistence type="predicted"/>
<keyword evidence="2" id="KW-1185">Reference proteome</keyword>